<reference evidence="1 2" key="1">
    <citation type="journal article" date="2021" name="Environ. Microbiol.">
        <title>Gene family expansions and transcriptome signatures uncover fungal adaptations to wood decay.</title>
        <authorList>
            <person name="Hage H."/>
            <person name="Miyauchi S."/>
            <person name="Viragh M."/>
            <person name="Drula E."/>
            <person name="Min B."/>
            <person name="Chaduli D."/>
            <person name="Navarro D."/>
            <person name="Favel A."/>
            <person name="Norest M."/>
            <person name="Lesage-Meessen L."/>
            <person name="Balint B."/>
            <person name="Merenyi Z."/>
            <person name="de Eugenio L."/>
            <person name="Morin E."/>
            <person name="Martinez A.T."/>
            <person name="Baldrian P."/>
            <person name="Stursova M."/>
            <person name="Martinez M.J."/>
            <person name="Novotny C."/>
            <person name="Magnuson J.K."/>
            <person name="Spatafora J.W."/>
            <person name="Maurice S."/>
            <person name="Pangilinan J."/>
            <person name="Andreopoulos W."/>
            <person name="LaButti K."/>
            <person name="Hundley H."/>
            <person name="Na H."/>
            <person name="Kuo A."/>
            <person name="Barry K."/>
            <person name="Lipzen A."/>
            <person name="Henrissat B."/>
            <person name="Riley R."/>
            <person name="Ahrendt S."/>
            <person name="Nagy L.G."/>
            <person name="Grigoriev I.V."/>
            <person name="Martin F."/>
            <person name="Rosso M.N."/>
        </authorList>
    </citation>
    <scope>NUCLEOTIDE SEQUENCE [LARGE SCALE GENOMIC DNA]</scope>
    <source>
        <strain evidence="1 2">CIRM-BRFM 1785</strain>
    </source>
</reference>
<sequence>MSRNLNGTIAVHYAMSARSLVGHYRTYITCIAVRFMTIRRYRLELHKSLSTSSPSSISSHSLFVTQGRSRFLHLSPWSACIAARLCFGLATLACLTPTRPAHTAPRFGFQVCKLLGASPERQPFGLCSDASNCRRLSTLTALHPSSASTSSVLAANTVTTAGVQCSLCAGTMYNITTPIATSAFPDHDRGGARRVCVSDPVCAFHPCPSMPEQGVGEHWHC</sequence>
<dbReference type="RefSeq" id="XP_047776554.1">
    <property type="nucleotide sequence ID" value="XM_047924423.1"/>
</dbReference>
<organism evidence="1 2">
    <name type="scientific">Rhodofomes roseus</name>
    <dbReference type="NCBI Taxonomy" id="34475"/>
    <lineage>
        <taxon>Eukaryota</taxon>
        <taxon>Fungi</taxon>
        <taxon>Dikarya</taxon>
        <taxon>Basidiomycota</taxon>
        <taxon>Agaricomycotina</taxon>
        <taxon>Agaricomycetes</taxon>
        <taxon>Polyporales</taxon>
        <taxon>Rhodofomes</taxon>
    </lineage>
</organism>
<dbReference type="GeneID" id="72005155"/>
<evidence type="ECO:0000313" key="1">
    <source>
        <dbReference type="EMBL" id="KAH9833838.1"/>
    </source>
</evidence>
<protein>
    <submittedName>
        <fullName evidence="1">Uncharacterized protein</fullName>
    </submittedName>
</protein>
<gene>
    <name evidence="1" type="ORF">C8Q71DRAFT_772755</name>
</gene>
<dbReference type="Proteomes" id="UP000814176">
    <property type="component" value="Unassembled WGS sequence"/>
</dbReference>
<proteinExistence type="predicted"/>
<accession>A0ABQ8K957</accession>
<dbReference type="EMBL" id="JADCUA010000017">
    <property type="protein sequence ID" value="KAH9833838.1"/>
    <property type="molecule type" value="Genomic_DNA"/>
</dbReference>
<comment type="caution">
    <text evidence="1">The sequence shown here is derived from an EMBL/GenBank/DDBJ whole genome shotgun (WGS) entry which is preliminary data.</text>
</comment>
<keyword evidence="2" id="KW-1185">Reference proteome</keyword>
<name>A0ABQ8K957_9APHY</name>
<evidence type="ECO:0000313" key="2">
    <source>
        <dbReference type="Proteomes" id="UP000814176"/>
    </source>
</evidence>